<name>A0ACC6T739_9HYPH</name>
<reference evidence="1 2" key="1">
    <citation type="journal article" date="2024" name="Proc. Natl. Acad. Sci. U.S.A.">
        <title>The evolutionary genomics of adaptation to stress in wild rhizobium bacteria.</title>
        <authorList>
            <person name="Kehlet-Delgado H."/>
            <person name="Montoya A.P."/>
            <person name="Jensen K.T."/>
            <person name="Wendlandt C.E."/>
            <person name="Dexheimer C."/>
            <person name="Roberts M."/>
            <person name="Torres Martinez L."/>
            <person name="Friesen M.L."/>
            <person name="Griffitts J.S."/>
            <person name="Porter S.S."/>
        </authorList>
    </citation>
    <scope>NUCLEOTIDE SEQUENCE [LARGE SCALE GENOMIC DNA]</scope>
    <source>
        <strain evidence="1 2">M0468</strain>
    </source>
</reference>
<comment type="caution">
    <text evidence="1">The sequence shown here is derived from an EMBL/GenBank/DDBJ whole genome shotgun (WGS) entry which is preliminary data.</text>
</comment>
<accession>A0ACC6T739</accession>
<evidence type="ECO:0000313" key="2">
    <source>
        <dbReference type="Proteomes" id="UP001480082"/>
    </source>
</evidence>
<proteinExistence type="predicted"/>
<evidence type="ECO:0000313" key="1">
    <source>
        <dbReference type="EMBL" id="MER9287769.1"/>
    </source>
</evidence>
<sequence length="133" mass="14372">MNFADAKSDDNAFPAFAGAFASSDLKWFGSTRLRAGYAFDRFLPFVTGGIAFAKYSGATNFLGGSSEVSDTRVGWTLGAGLEYAVTDNLIGRVEYRYSDYGRESVSPPFSSATQPVGLDLKTNDVRVGLSYKF</sequence>
<gene>
    <name evidence="1" type="ORF">NKI81_28260</name>
</gene>
<dbReference type="Proteomes" id="UP001480082">
    <property type="component" value="Unassembled WGS sequence"/>
</dbReference>
<dbReference type="EMBL" id="JAMYRI010000024">
    <property type="protein sequence ID" value="MER9287769.1"/>
    <property type="molecule type" value="Genomic_DNA"/>
</dbReference>
<keyword evidence="2" id="KW-1185">Reference proteome</keyword>
<organism evidence="1 2">
    <name type="scientific">Mesorhizobium australicum</name>
    <dbReference type="NCBI Taxonomy" id="536018"/>
    <lineage>
        <taxon>Bacteria</taxon>
        <taxon>Pseudomonadati</taxon>
        <taxon>Pseudomonadota</taxon>
        <taxon>Alphaproteobacteria</taxon>
        <taxon>Hyphomicrobiales</taxon>
        <taxon>Phyllobacteriaceae</taxon>
        <taxon>Mesorhizobium</taxon>
    </lineage>
</organism>
<protein>
    <submittedName>
        <fullName evidence="1">Porin family protein</fullName>
    </submittedName>
</protein>